<accession>A0A0M3QYE8</accession>
<evidence type="ECO:0000256" key="1">
    <source>
        <dbReference type="SAM" id="SignalP"/>
    </source>
</evidence>
<feature type="chain" id="PRO_5005788140" evidence="1">
    <location>
        <begin position="20"/>
        <end position="187"/>
    </location>
</feature>
<organism evidence="2 3">
    <name type="scientific">Drosophila busckii</name>
    <name type="common">Fruit fly</name>
    <dbReference type="NCBI Taxonomy" id="30019"/>
    <lineage>
        <taxon>Eukaryota</taxon>
        <taxon>Metazoa</taxon>
        <taxon>Ecdysozoa</taxon>
        <taxon>Arthropoda</taxon>
        <taxon>Hexapoda</taxon>
        <taxon>Insecta</taxon>
        <taxon>Pterygota</taxon>
        <taxon>Neoptera</taxon>
        <taxon>Endopterygota</taxon>
        <taxon>Diptera</taxon>
        <taxon>Brachycera</taxon>
        <taxon>Muscomorpha</taxon>
        <taxon>Ephydroidea</taxon>
        <taxon>Drosophilidae</taxon>
        <taxon>Drosophila</taxon>
    </lineage>
</organism>
<keyword evidence="1" id="KW-0732">Signal</keyword>
<dbReference type="OMA" id="MQATFKA"/>
<feature type="signal peptide" evidence="1">
    <location>
        <begin position="1"/>
        <end position="19"/>
    </location>
</feature>
<dbReference type="EMBL" id="CP012526">
    <property type="protein sequence ID" value="ALC47553.1"/>
    <property type="molecule type" value="Genomic_DNA"/>
</dbReference>
<proteinExistence type="predicted"/>
<evidence type="ECO:0000313" key="3">
    <source>
        <dbReference type="Proteomes" id="UP000494163"/>
    </source>
</evidence>
<dbReference type="Proteomes" id="UP000494163">
    <property type="component" value="Chromosome 3R"/>
</dbReference>
<gene>
    <name evidence="2" type="ORF">Dbus_chr3Rg2303</name>
</gene>
<keyword evidence="3" id="KW-1185">Reference proteome</keyword>
<protein>
    <submittedName>
        <fullName evidence="2">CG18404</fullName>
    </submittedName>
</protein>
<dbReference type="AlphaFoldDB" id="A0A0M3QYE8"/>
<name>A0A0M3QYE8_DROBS</name>
<dbReference type="OrthoDB" id="7866354at2759"/>
<sequence>MQTYQTIAILATLLVAAQAGTVNFGDIMGDVSKVAVAGEKQWHKLAQQFPIELPSGSKQILYVKPEAYNVLSDMANSLGDLANAITSLNVKQQQATYVKPEAYNVIGDVLGGVANGLGDLANAITSLSVQMKAQPNTYSVASDGASIIGEAGGISAKTIAAAANAAAPYVKQINAGLGDLANAITSL</sequence>
<reference evidence="2 3" key="1">
    <citation type="submission" date="2015-08" db="EMBL/GenBank/DDBJ databases">
        <title>Ancestral chromatin configuration constrains chromatin evolution on differentiating sex chromosomes in Drosophila.</title>
        <authorList>
            <person name="Zhou Q."/>
            <person name="Bachtrog D."/>
        </authorList>
    </citation>
    <scope>NUCLEOTIDE SEQUENCE [LARGE SCALE GENOMIC DNA]</scope>
    <source>
        <tissue evidence="2">Whole larvae</tissue>
    </source>
</reference>
<evidence type="ECO:0000313" key="2">
    <source>
        <dbReference type="EMBL" id="ALC47553.1"/>
    </source>
</evidence>